<evidence type="ECO:0000313" key="1">
    <source>
        <dbReference type="EMBL" id="KAJ9584104.1"/>
    </source>
</evidence>
<accession>A0AAD7ZNQ2</accession>
<protein>
    <submittedName>
        <fullName evidence="1">Uncharacterized protein</fullName>
    </submittedName>
</protein>
<dbReference type="AlphaFoldDB" id="A0AAD7ZNQ2"/>
<dbReference type="Proteomes" id="UP001233999">
    <property type="component" value="Unassembled WGS sequence"/>
</dbReference>
<evidence type="ECO:0000313" key="2">
    <source>
        <dbReference type="Proteomes" id="UP001233999"/>
    </source>
</evidence>
<keyword evidence="2" id="KW-1185">Reference proteome</keyword>
<proteinExistence type="predicted"/>
<sequence>PTKTMLEYLNCVKLIGNTSSNIVHMLTASRDSIVNFRKKVSSHMLENISKYFKAHVTTRSSESRSISMLDEAVNTFKLIKYCVLNRKDCNIIKLYLINKLL</sequence>
<reference evidence="1" key="2">
    <citation type="submission" date="2023-05" db="EMBL/GenBank/DDBJ databases">
        <authorList>
            <person name="Fouks B."/>
        </authorList>
    </citation>
    <scope>NUCLEOTIDE SEQUENCE</scope>
    <source>
        <strain evidence="1">Stay&amp;Tobe</strain>
        <tissue evidence="1">Testes</tissue>
    </source>
</reference>
<name>A0AAD7ZNQ2_DIPPU</name>
<gene>
    <name evidence="1" type="ORF">L9F63_021551</name>
</gene>
<feature type="non-terminal residue" evidence="1">
    <location>
        <position position="101"/>
    </location>
</feature>
<reference evidence="1" key="1">
    <citation type="journal article" date="2023" name="IScience">
        <title>Live-bearing cockroach genome reveals convergent evolutionary mechanisms linked to viviparity in insects and beyond.</title>
        <authorList>
            <person name="Fouks B."/>
            <person name="Harrison M.C."/>
            <person name="Mikhailova A.A."/>
            <person name="Marchal E."/>
            <person name="English S."/>
            <person name="Carruthers M."/>
            <person name="Jennings E.C."/>
            <person name="Chiamaka E.L."/>
            <person name="Frigard R.A."/>
            <person name="Pippel M."/>
            <person name="Attardo G.M."/>
            <person name="Benoit J.B."/>
            <person name="Bornberg-Bauer E."/>
            <person name="Tobe S.S."/>
        </authorList>
    </citation>
    <scope>NUCLEOTIDE SEQUENCE</scope>
    <source>
        <strain evidence="1">Stay&amp;Tobe</strain>
    </source>
</reference>
<dbReference type="EMBL" id="JASPKZ010007467">
    <property type="protein sequence ID" value="KAJ9584104.1"/>
    <property type="molecule type" value="Genomic_DNA"/>
</dbReference>
<comment type="caution">
    <text evidence="1">The sequence shown here is derived from an EMBL/GenBank/DDBJ whole genome shotgun (WGS) entry which is preliminary data.</text>
</comment>
<feature type="non-terminal residue" evidence="1">
    <location>
        <position position="1"/>
    </location>
</feature>
<organism evidence="1 2">
    <name type="scientific">Diploptera punctata</name>
    <name type="common">Pacific beetle cockroach</name>
    <dbReference type="NCBI Taxonomy" id="6984"/>
    <lineage>
        <taxon>Eukaryota</taxon>
        <taxon>Metazoa</taxon>
        <taxon>Ecdysozoa</taxon>
        <taxon>Arthropoda</taxon>
        <taxon>Hexapoda</taxon>
        <taxon>Insecta</taxon>
        <taxon>Pterygota</taxon>
        <taxon>Neoptera</taxon>
        <taxon>Polyneoptera</taxon>
        <taxon>Dictyoptera</taxon>
        <taxon>Blattodea</taxon>
        <taxon>Blaberoidea</taxon>
        <taxon>Blaberidae</taxon>
        <taxon>Diplopterinae</taxon>
        <taxon>Diploptera</taxon>
    </lineage>
</organism>